<evidence type="ECO:0000313" key="4">
    <source>
        <dbReference type="Proteomes" id="UP001152797"/>
    </source>
</evidence>
<name>A0A9P1D3N9_9DINO</name>
<organism evidence="2">
    <name type="scientific">Cladocopium goreaui</name>
    <dbReference type="NCBI Taxonomy" id="2562237"/>
    <lineage>
        <taxon>Eukaryota</taxon>
        <taxon>Sar</taxon>
        <taxon>Alveolata</taxon>
        <taxon>Dinophyceae</taxon>
        <taxon>Suessiales</taxon>
        <taxon>Symbiodiniaceae</taxon>
        <taxon>Cladocopium</taxon>
    </lineage>
</organism>
<feature type="region of interest" description="Disordered" evidence="1">
    <location>
        <begin position="1"/>
        <end position="358"/>
    </location>
</feature>
<feature type="non-terminal residue" evidence="2">
    <location>
        <position position="752"/>
    </location>
</feature>
<sequence>AEKEDEDTFVTPDRPTMRCPSKTPESKAYSEVGQNPKGKGKGQRALMALMALKGALAKSKGRGRSVSQKVPDDKDKQDVAPAPRKKKEKKEEESTTETGDASKAAKKAKRKDEGKQEHEEETPGEVSKVAKKAKRKDEHGEEPTREDEVTEEQPTREVSKAAKKAKRKDEVTEEHEEDTPPEVSKVAKKAKRKDEGNQEHEEETTREVSKAAKKAKRKDEGNQEHEEKTTGGVAKVAKKAKGNDEGNQKHDETTPPSKRKTKDYMGTVDSHTPLEEPSSTKKKKKIKSKSSENLVPSGGNEQTQPTEATEIADADVSTSARKTKKPKTPVENRDCATAEDAVTYPESPSERRKMKAQEPDAEACCTTNTMIQSKLEDLKCVIRTPRQYPPASNADILAEKKQLNIGHFVAKQEEEEKPKKNKKATHCRMVWSRALLSVMTGAACAEPVKHLSEEQKELVSGLSAPSQLDVQAWPMAFSFDSVDIVGGHENVAKTKMSKTAEIELNAPAATESSDASQAADSPGKPSPKSEANKKALQAMYDAMAPLSGKKGGKDSDDDSDDKPRRGRGRGNRTQPTRATTTEENPEVSAEKELKKKLEKAIRRVKALANKARDASQLENKFASGSSPEDVLELYDKKRSAIEVSKPFDLGTVSLASGQKKKKDQSEKDSTAGSWTDEDWIEWWDKEASMRRLRDLTSALVDLPHYLANAPEHSKMDKVKLGMLLPHEVASAFYHFRSGDLFFGLLTGTPDVT</sequence>
<feature type="region of interest" description="Disordered" evidence="1">
    <location>
        <begin position="608"/>
        <end position="628"/>
    </location>
</feature>
<dbReference type="EMBL" id="CAMXCT010003084">
    <property type="protein sequence ID" value="CAI4002316.1"/>
    <property type="molecule type" value="Genomic_DNA"/>
</dbReference>
<proteinExistence type="predicted"/>
<reference evidence="3" key="2">
    <citation type="submission" date="2024-04" db="EMBL/GenBank/DDBJ databases">
        <authorList>
            <person name="Chen Y."/>
            <person name="Shah S."/>
            <person name="Dougan E. K."/>
            <person name="Thang M."/>
            <person name="Chan C."/>
        </authorList>
    </citation>
    <scope>NUCLEOTIDE SEQUENCE [LARGE SCALE GENOMIC DNA]</scope>
</reference>
<accession>A0A9P1D3N9</accession>
<dbReference type="EMBL" id="CAMXCT030003084">
    <property type="protein sequence ID" value="CAL4789628.1"/>
    <property type="molecule type" value="Genomic_DNA"/>
</dbReference>
<dbReference type="EMBL" id="CAMXCT020003084">
    <property type="protein sequence ID" value="CAL1155691.1"/>
    <property type="molecule type" value="Genomic_DNA"/>
</dbReference>
<evidence type="ECO:0000256" key="1">
    <source>
        <dbReference type="SAM" id="MobiDB-lite"/>
    </source>
</evidence>
<dbReference type="Proteomes" id="UP001152797">
    <property type="component" value="Unassembled WGS sequence"/>
</dbReference>
<dbReference type="AlphaFoldDB" id="A0A9P1D3N9"/>
<feature type="region of interest" description="Disordered" evidence="1">
    <location>
        <begin position="544"/>
        <end position="595"/>
    </location>
</feature>
<feature type="compositionally biased region" description="Basic and acidic residues" evidence="1">
    <location>
        <begin position="192"/>
        <end position="210"/>
    </location>
</feature>
<comment type="caution">
    <text evidence="2">The sequence shown here is derived from an EMBL/GenBank/DDBJ whole genome shotgun (WGS) entry which is preliminary data.</text>
</comment>
<feature type="compositionally biased region" description="Polar residues" evidence="1">
    <location>
        <begin position="510"/>
        <end position="519"/>
    </location>
</feature>
<evidence type="ECO:0000313" key="2">
    <source>
        <dbReference type="EMBL" id="CAI4002316.1"/>
    </source>
</evidence>
<feature type="compositionally biased region" description="Acidic residues" evidence="1">
    <location>
        <begin position="171"/>
        <end position="180"/>
    </location>
</feature>
<feature type="compositionally biased region" description="Basic and acidic residues" evidence="1">
    <location>
        <begin position="217"/>
        <end position="229"/>
    </location>
</feature>
<evidence type="ECO:0000313" key="3">
    <source>
        <dbReference type="EMBL" id="CAL1155691.1"/>
    </source>
</evidence>
<feature type="compositionally biased region" description="Basic and acidic residues" evidence="1">
    <location>
        <begin position="348"/>
        <end position="358"/>
    </location>
</feature>
<protein>
    <submittedName>
        <fullName evidence="2">Uncharacterized protein</fullName>
    </submittedName>
</protein>
<feature type="compositionally biased region" description="Low complexity" evidence="1">
    <location>
        <begin position="44"/>
        <end position="69"/>
    </location>
</feature>
<feature type="region of interest" description="Disordered" evidence="1">
    <location>
        <begin position="507"/>
        <end position="532"/>
    </location>
</feature>
<feature type="compositionally biased region" description="Basic and acidic residues" evidence="1">
    <location>
        <begin position="135"/>
        <end position="160"/>
    </location>
</feature>
<reference evidence="2" key="1">
    <citation type="submission" date="2022-10" db="EMBL/GenBank/DDBJ databases">
        <authorList>
            <person name="Chen Y."/>
            <person name="Dougan E. K."/>
            <person name="Chan C."/>
            <person name="Rhodes N."/>
            <person name="Thang M."/>
        </authorList>
    </citation>
    <scope>NUCLEOTIDE SEQUENCE</scope>
</reference>
<feature type="compositionally biased region" description="Polar residues" evidence="1">
    <location>
        <begin position="571"/>
        <end position="582"/>
    </location>
</feature>
<feature type="compositionally biased region" description="Polar residues" evidence="1">
    <location>
        <begin position="616"/>
        <end position="626"/>
    </location>
</feature>
<gene>
    <name evidence="2" type="ORF">C1SCF055_LOCUS28280</name>
</gene>
<feature type="compositionally biased region" description="Basic and acidic residues" evidence="1">
    <location>
        <begin position="241"/>
        <end position="253"/>
    </location>
</feature>
<keyword evidence="4" id="KW-1185">Reference proteome</keyword>